<reference evidence="1 2" key="1">
    <citation type="journal article" date="2019" name="Commun. Biol.">
        <title>The bagworm genome reveals a unique fibroin gene that provides high tensile strength.</title>
        <authorList>
            <person name="Kono N."/>
            <person name="Nakamura H."/>
            <person name="Ohtoshi R."/>
            <person name="Tomita M."/>
            <person name="Numata K."/>
            <person name="Arakawa K."/>
        </authorList>
    </citation>
    <scope>NUCLEOTIDE SEQUENCE [LARGE SCALE GENOMIC DNA]</scope>
</reference>
<evidence type="ECO:0000313" key="1">
    <source>
        <dbReference type="EMBL" id="GBP04783.1"/>
    </source>
</evidence>
<keyword evidence="2" id="KW-1185">Reference proteome</keyword>
<name>A0A4C1SRD1_EUMVA</name>
<accession>A0A4C1SRD1</accession>
<dbReference type="EMBL" id="BGZK01003818">
    <property type="protein sequence ID" value="GBP04783.1"/>
    <property type="molecule type" value="Genomic_DNA"/>
</dbReference>
<evidence type="ECO:0000313" key="2">
    <source>
        <dbReference type="Proteomes" id="UP000299102"/>
    </source>
</evidence>
<sequence>MKESSLMLVSALSGREAPFPLELQENALWLKTRMNMQVMYPSSCLISMPKKDQHWHQDRYWNSRTWIGLVDGTRICIDNGTMIGSRINSKNG</sequence>
<protein>
    <submittedName>
        <fullName evidence="1">Uncharacterized protein</fullName>
    </submittedName>
</protein>
<proteinExistence type="predicted"/>
<dbReference type="Proteomes" id="UP000299102">
    <property type="component" value="Unassembled WGS sequence"/>
</dbReference>
<organism evidence="1 2">
    <name type="scientific">Eumeta variegata</name>
    <name type="common">Bagworm moth</name>
    <name type="synonym">Eumeta japonica</name>
    <dbReference type="NCBI Taxonomy" id="151549"/>
    <lineage>
        <taxon>Eukaryota</taxon>
        <taxon>Metazoa</taxon>
        <taxon>Ecdysozoa</taxon>
        <taxon>Arthropoda</taxon>
        <taxon>Hexapoda</taxon>
        <taxon>Insecta</taxon>
        <taxon>Pterygota</taxon>
        <taxon>Neoptera</taxon>
        <taxon>Endopterygota</taxon>
        <taxon>Lepidoptera</taxon>
        <taxon>Glossata</taxon>
        <taxon>Ditrysia</taxon>
        <taxon>Tineoidea</taxon>
        <taxon>Psychidae</taxon>
        <taxon>Oiketicinae</taxon>
        <taxon>Eumeta</taxon>
    </lineage>
</organism>
<comment type="caution">
    <text evidence="1">The sequence shown here is derived from an EMBL/GenBank/DDBJ whole genome shotgun (WGS) entry which is preliminary data.</text>
</comment>
<dbReference type="AlphaFoldDB" id="A0A4C1SRD1"/>
<gene>
    <name evidence="1" type="ORF">EVAR_68333_1</name>
</gene>